<evidence type="ECO:0000259" key="9">
    <source>
        <dbReference type="Pfam" id="PF09335"/>
    </source>
</evidence>
<dbReference type="PANTHER" id="PTHR42709:SF6">
    <property type="entry name" value="UNDECAPRENYL PHOSPHATE TRANSPORTER A"/>
    <property type="match status" value="1"/>
</dbReference>
<feature type="transmembrane region" description="Helical" evidence="8">
    <location>
        <begin position="58"/>
        <end position="80"/>
    </location>
</feature>
<keyword evidence="3" id="KW-1003">Cell membrane</keyword>
<dbReference type="PANTHER" id="PTHR42709">
    <property type="entry name" value="ALKALINE PHOSPHATASE LIKE PROTEIN"/>
    <property type="match status" value="1"/>
</dbReference>
<keyword evidence="11" id="KW-1185">Reference proteome</keyword>
<dbReference type="InterPro" id="IPR032816">
    <property type="entry name" value="VTT_dom"/>
</dbReference>
<evidence type="ECO:0000256" key="6">
    <source>
        <dbReference type="ARBA" id="ARBA00023136"/>
    </source>
</evidence>
<organism evidence="10 11">
    <name type="scientific">Saccharomonospora piscinae</name>
    <dbReference type="NCBI Taxonomy" id="687388"/>
    <lineage>
        <taxon>Bacteria</taxon>
        <taxon>Bacillati</taxon>
        <taxon>Actinomycetota</taxon>
        <taxon>Actinomycetes</taxon>
        <taxon>Pseudonocardiales</taxon>
        <taxon>Pseudonocardiaceae</taxon>
        <taxon>Saccharomonospora</taxon>
    </lineage>
</organism>
<dbReference type="STRING" id="1962155.B1813_15605"/>
<evidence type="ECO:0000256" key="5">
    <source>
        <dbReference type="ARBA" id="ARBA00022989"/>
    </source>
</evidence>
<reference evidence="10 11" key="1">
    <citation type="submission" date="2017-02" db="EMBL/GenBank/DDBJ databases">
        <title>Draft genome of Saccharomonospora sp. 154.</title>
        <authorList>
            <person name="Alonso-Carmona G.S."/>
            <person name="De La Haba R."/>
            <person name="Vera-Gargallo B."/>
            <person name="Sandoval-Trujillo A.H."/>
            <person name="Ramirez-Duran N."/>
            <person name="Ventosa A."/>
        </authorList>
    </citation>
    <scope>NUCLEOTIDE SEQUENCE [LARGE SCALE GENOMIC DNA]</scope>
    <source>
        <strain evidence="10 11">LRS4.154</strain>
    </source>
</reference>
<feature type="compositionally biased region" description="Low complexity" evidence="7">
    <location>
        <begin position="225"/>
        <end position="241"/>
    </location>
</feature>
<dbReference type="Pfam" id="PF09335">
    <property type="entry name" value="VTT_dom"/>
    <property type="match status" value="1"/>
</dbReference>
<feature type="domain" description="VTT" evidence="9">
    <location>
        <begin position="39"/>
        <end position="163"/>
    </location>
</feature>
<gene>
    <name evidence="10" type="ORF">B1813_15605</name>
</gene>
<keyword evidence="5 8" id="KW-1133">Transmembrane helix</keyword>
<evidence type="ECO:0000313" key="11">
    <source>
        <dbReference type="Proteomes" id="UP000192591"/>
    </source>
</evidence>
<evidence type="ECO:0000313" key="10">
    <source>
        <dbReference type="EMBL" id="OQO90932.1"/>
    </source>
</evidence>
<feature type="transmembrane region" description="Helical" evidence="8">
    <location>
        <begin position="143"/>
        <end position="163"/>
    </location>
</feature>
<evidence type="ECO:0000256" key="7">
    <source>
        <dbReference type="SAM" id="MobiDB-lite"/>
    </source>
</evidence>
<evidence type="ECO:0000256" key="2">
    <source>
        <dbReference type="ARBA" id="ARBA00010792"/>
    </source>
</evidence>
<dbReference type="GO" id="GO:0005886">
    <property type="term" value="C:plasma membrane"/>
    <property type="evidence" value="ECO:0007669"/>
    <property type="project" value="UniProtKB-SubCell"/>
</dbReference>
<sequence length="273" mass="27804">MLEWLDLLVATMRGLLDSPWLWLVVFVVAGLDALLPFMPSEGAVVTVAVLLGPDPAGLALLVLVAAGGALAGDVGGHGLGRLAGSRTLDRVLRGERSRRSYEWAKTTVHRHGTALVVAGRYVPGGRVAVGLATGSLRFPLRRFVAFDALGTTIWAIYAVALGYLGGAGFSDDPAMGLLVSLGAGIAALGVAELVRRVLARRRAPAGPTGPTATVTSDNGEPCTNVSTSSPSAAPTAGGSSPASPPSSPRSVGGSSRPPTTPTRTRDGSSPARR</sequence>
<comment type="subcellular location">
    <subcellularLocation>
        <location evidence="1">Cell membrane</location>
        <topology evidence="1">Multi-pass membrane protein</topology>
    </subcellularLocation>
</comment>
<protein>
    <submittedName>
        <fullName evidence="10">DedA family protein</fullName>
    </submittedName>
</protein>
<comment type="similarity">
    <text evidence="2">Belongs to the DedA family.</text>
</comment>
<name>A0A1V9A193_SACPI</name>
<feature type="region of interest" description="Disordered" evidence="7">
    <location>
        <begin position="203"/>
        <end position="273"/>
    </location>
</feature>
<feature type="compositionally biased region" description="Polar residues" evidence="7">
    <location>
        <begin position="214"/>
        <end position="224"/>
    </location>
</feature>
<dbReference type="InterPro" id="IPR051311">
    <property type="entry name" value="DedA_domain"/>
</dbReference>
<feature type="transmembrane region" description="Helical" evidence="8">
    <location>
        <begin position="175"/>
        <end position="194"/>
    </location>
</feature>
<keyword evidence="6 8" id="KW-0472">Membrane</keyword>
<evidence type="ECO:0000256" key="1">
    <source>
        <dbReference type="ARBA" id="ARBA00004651"/>
    </source>
</evidence>
<feature type="compositionally biased region" description="Low complexity" evidence="7">
    <location>
        <begin position="204"/>
        <end position="213"/>
    </location>
</feature>
<feature type="transmembrane region" description="Helical" evidence="8">
    <location>
        <begin position="20"/>
        <end position="38"/>
    </location>
</feature>
<dbReference type="Proteomes" id="UP000192591">
    <property type="component" value="Unassembled WGS sequence"/>
</dbReference>
<evidence type="ECO:0000256" key="8">
    <source>
        <dbReference type="SAM" id="Phobius"/>
    </source>
</evidence>
<feature type="compositionally biased region" description="Low complexity" evidence="7">
    <location>
        <begin position="248"/>
        <end position="257"/>
    </location>
</feature>
<keyword evidence="4 8" id="KW-0812">Transmembrane</keyword>
<dbReference type="RefSeq" id="WP_252365265.1">
    <property type="nucleotide sequence ID" value="NZ_MWIH01000006.1"/>
</dbReference>
<dbReference type="AlphaFoldDB" id="A0A1V9A193"/>
<accession>A0A1V9A193</accession>
<comment type="caution">
    <text evidence="10">The sequence shown here is derived from an EMBL/GenBank/DDBJ whole genome shotgun (WGS) entry which is preliminary data.</text>
</comment>
<evidence type="ECO:0000256" key="3">
    <source>
        <dbReference type="ARBA" id="ARBA00022475"/>
    </source>
</evidence>
<dbReference type="EMBL" id="MWIH01000006">
    <property type="protein sequence ID" value="OQO90932.1"/>
    <property type="molecule type" value="Genomic_DNA"/>
</dbReference>
<evidence type="ECO:0000256" key="4">
    <source>
        <dbReference type="ARBA" id="ARBA00022692"/>
    </source>
</evidence>
<proteinExistence type="inferred from homology"/>